<dbReference type="Gene3D" id="3.40.50.2000">
    <property type="entry name" value="Glycogen Phosphorylase B"/>
    <property type="match status" value="2"/>
</dbReference>
<dbReference type="InterPro" id="IPR050194">
    <property type="entry name" value="Glycosyltransferase_grp1"/>
</dbReference>
<dbReference type="OrthoDB" id="9792322at2"/>
<dbReference type="InterPro" id="IPR001296">
    <property type="entry name" value="Glyco_trans_1"/>
</dbReference>
<proteinExistence type="predicted"/>
<keyword evidence="4" id="KW-1185">Reference proteome</keyword>
<dbReference type="GO" id="GO:0016757">
    <property type="term" value="F:glycosyltransferase activity"/>
    <property type="evidence" value="ECO:0007669"/>
    <property type="project" value="InterPro"/>
</dbReference>
<dbReference type="AlphaFoldDB" id="A0A4R3KQA6"/>
<evidence type="ECO:0000313" key="3">
    <source>
        <dbReference type="EMBL" id="TCS85615.1"/>
    </source>
</evidence>
<dbReference type="SUPFAM" id="SSF53756">
    <property type="entry name" value="UDP-Glycosyltransferase/glycogen phosphorylase"/>
    <property type="match status" value="1"/>
</dbReference>
<dbReference type="Proteomes" id="UP000295807">
    <property type="component" value="Unassembled WGS sequence"/>
</dbReference>
<comment type="caution">
    <text evidence="3">The sequence shown here is derived from an EMBL/GenBank/DDBJ whole genome shotgun (WGS) entry which is preliminary data.</text>
</comment>
<name>A0A4R3KQA6_9SPHI</name>
<dbReference type="Pfam" id="PF13439">
    <property type="entry name" value="Glyco_transf_4"/>
    <property type="match status" value="1"/>
</dbReference>
<sequence length="383" mass="41963">MQTAGQQLTLCIIKPNKVNYSEPFVEAHIQRLPGNKKVVYGGFFPLFRHDGSFLIRNKLKLALYLIQKRILGQKSIPVRDKAFASYLKEEKIDIVLAEYGPAGALVTEACREAGVPLVIHYHGFDAHDREVLAEYGELYRESYDYAAAVVGVSEDMCKALEDLGCPPEKVVYNPYGVDLGLFYPVNVSASPINFLSVARFAEKKAPHLTIRAFAKVRKKYPEARLIMAGIGPLWKQSKSLAAELGLEGAIDFAGVLSHEEVYELMKTSRAFVQHSVTAAGGDSEGTPNSILEAAAAGLPAVSTRHAGIKEAVLHEKTGFLVEEQDVEGMAAYLLKLAGDASLAAALGANARLHMEENYSFDHRIGRLWNIICRSSEAGENAWP</sequence>
<reference evidence="3 4" key="1">
    <citation type="submission" date="2019-03" db="EMBL/GenBank/DDBJ databases">
        <title>Genomic Encyclopedia of Type Strains, Phase IV (KMG-IV): sequencing the most valuable type-strain genomes for metagenomic binning, comparative biology and taxonomic classification.</title>
        <authorList>
            <person name="Goeker M."/>
        </authorList>
    </citation>
    <scope>NUCLEOTIDE SEQUENCE [LARGE SCALE GENOMIC DNA]</scope>
    <source>
        <strain evidence="3 4">DSM 21100</strain>
    </source>
</reference>
<dbReference type="EMBL" id="SMAD01000011">
    <property type="protein sequence ID" value="TCS85615.1"/>
    <property type="molecule type" value="Genomic_DNA"/>
</dbReference>
<dbReference type="PANTHER" id="PTHR45947:SF3">
    <property type="entry name" value="SULFOQUINOVOSYL TRANSFERASE SQD2"/>
    <property type="match status" value="1"/>
</dbReference>
<feature type="domain" description="Glycosyltransferase subfamily 4-like N-terminal" evidence="2">
    <location>
        <begin position="80"/>
        <end position="179"/>
    </location>
</feature>
<dbReference type="Pfam" id="PF00534">
    <property type="entry name" value="Glycos_transf_1"/>
    <property type="match status" value="1"/>
</dbReference>
<dbReference type="RefSeq" id="WP_132130042.1">
    <property type="nucleotide sequence ID" value="NZ_CP042432.1"/>
</dbReference>
<evidence type="ECO:0000313" key="4">
    <source>
        <dbReference type="Proteomes" id="UP000295807"/>
    </source>
</evidence>
<protein>
    <submittedName>
        <fullName evidence="3">Glycosyltransferase involved in cell wall biosynthesis</fullName>
    </submittedName>
</protein>
<evidence type="ECO:0000259" key="1">
    <source>
        <dbReference type="Pfam" id="PF00534"/>
    </source>
</evidence>
<dbReference type="InterPro" id="IPR028098">
    <property type="entry name" value="Glyco_trans_4-like_N"/>
</dbReference>
<evidence type="ECO:0000259" key="2">
    <source>
        <dbReference type="Pfam" id="PF13439"/>
    </source>
</evidence>
<gene>
    <name evidence="3" type="ORF">EDD80_11117</name>
</gene>
<accession>A0A4R3KQA6</accession>
<feature type="domain" description="Glycosyl transferase family 1" evidence="1">
    <location>
        <begin position="193"/>
        <end position="351"/>
    </location>
</feature>
<organism evidence="3 4">
    <name type="scientific">Anseongella ginsenosidimutans</name>
    <dbReference type="NCBI Taxonomy" id="496056"/>
    <lineage>
        <taxon>Bacteria</taxon>
        <taxon>Pseudomonadati</taxon>
        <taxon>Bacteroidota</taxon>
        <taxon>Sphingobacteriia</taxon>
        <taxon>Sphingobacteriales</taxon>
        <taxon>Sphingobacteriaceae</taxon>
        <taxon>Anseongella</taxon>
    </lineage>
</organism>
<keyword evidence="3" id="KW-0808">Transferase</keyword>
<dbReference type="PANTHER" id="PTHR45947">
    <property type="entry name" value="SULFOQUINOVOSYL TRANSFERASE SQD2"/>
    <property type="match status" value="1"/>
</dbReference>